<accession>A0A8S5VDI8</accession>
<evidence type="ECO:0000313" key="1">
    <source>
        <dbReference type="EMBL" id="DAG04841.1"/>
    </source>
</evidence>
<dbReference type="EMBL" id="BK016245">
    <property type="protein sequence ID" value="DAG04841.1"/>
    <property type="molecule type" value="Genomic_DNA"/>
</dbReference>
<reference evidence="1" key="1">
    <citation type="journal article" date="2021" name="Proc. Natl. Acad. Sci. U.S.A.">
        <title>A Catalog of Tens of Thousands of Viruses from Human Metagenomes Reveals Hidden Associations with Chronic Diseases.</title>
        <authorList>
            <person name="Tisza M.J."/>
            <person name="Buck C.B."/>
        </authorList>
    </citation>
    <scope>NUCLEOTIDE SEQUENCE</scope>
    <source>
        <strain evidence="1">CtGa111</strain>
    </source>
</reference>
<name>A0A8S5VDI8_9CAUD</name>
<sequence>MDRLSKKLQEEKKKGTKVTKYYHYKNMDIKTPYWFLYPLLVAIYWGEKLRTKVEGFRRKKLNKWSDKRTDRILRYAFPKVCSVCTLDNSFYLTCRDNAYLLHWSEWSRPWDWYYCDLHNLEILNYLAWNFEMPGYVKTTKEEEDYPDNWFTVIFKKEEL</sequence>
<protein>
    <submittedName>
        <fullName evidence="1">Uncharacterized protein</fullName>
    </submittedName>
</protein>
<organism evidence="1">
    <name type="scientific">Siphoviridae sp. ctGa111</name>
    <dbReference type="NCBI Taxonomy" id="2825413"/>
    <lineage>
        <taxon>Viruses</taxon>
        <taxon>Duplodnaviria</taxon>
        <taxon>Heunggongvirae</taxon>
        <taxon>Uroviricota</taxon>
        <taxon>Caudoviricetes</taxon>
    </lineage>
</organism>
<proteinExistence type="predicted"/>